<comment type="caution">
    <text evidence="1">The sequence shown here is derived from an EMBL/GenBank/DDBJ whole genome shotgun (WGS) entry which is preliminary data.</text>
</comment>
<keyword evidence="2" id="KW-1185">Reference proteome</keyword>
<evidence type="ECO:0000313" key="1">
    <source>
        <dbReference type="EMBL" id="KAJ9686467.1"/>
    </source>
</evidence>
<reference evidence="1 2" key="1">
    <citation type="journal article" date="2023" name="BMC Biotechnol.">
        <title>Vitis rotundifolia cv Carlos genome sequencing.</title>
        <authorList>
            <person name="Huff M."/>
            <person name="Hulse-Kemp A."/>
            <person name="Scheffler B."/>
            <person name="Youngblood R."/>
            <person name="Simpson S."/>
            <person name="Babiker E."/>
            <person name="Staton M."/>
        </authorList>
    </citation>
    <scope>NUCLEOTIDE SEQUENCE [LARGE SCALE GENOMIC DNA]</scope>
    <source>
        <tissue evidence="1">Leaf</tissue>
    </source>
</reference>
<dbReference type="Proteomes" id="UP001168098">
    <property type="component" value="Unassembled WGS sequence"/>
</dbReference>
<organism evidence="1 2">
    <name type="scientific">Vitis rotundifolia</name>
    <name type="common">Muscadine grape</name>
    <dbReference type="NCBI Taxonomy" id="103349"/>
    <lineage>
        <taxon>Eukaryota</taxon>
        <taxon>Viridiplantae</taxon>
        <taxon>Streptophyta</taxon>
        <taxon>Embryophyta</taxon>
        <taxon>Tracheophyta</taxon>
        <taxon>Spermatophyta</taxon>
        <taxon>Magnoliopsida</taxon>
        <taxon>eudicotyledons</taxon>
        <taxon>Gunneridae</taxon>
        <taxon>Pentapetalae</taxon>
        <taxon>rosids</taxon>
        <taxon>Vitales</taxon>
        <taxon>Vitaceae</taxon>
        <taxon>Viteae</taxon>
        <taxon>Vitis</taxon>
    </lineage>
</organism>
<accession>A0AA39DLJ5</accession>
<gene>
    <name evidence="1" type="ORF">PVL29_015391</name>
</gene>
<dbReference type="AlphaFoldDB" id="A0AA39DLJ5"/>
<protein>
    <submittedName>
        <fullName evidence="1">Uncharacterized protein</fullName>
    </submittedName>
</protein>
<evidence type="ECO:0000313" key="2">
    <source>
        <dbReference type="Proteomes" id="UP001168098"/>
    </source>
</evidence>
<proteinExistence type="predicted"/>
<name>A0AA39DLJ5_VITRO</name>
<dbReference type="EMBL" id="JARBHA010000012">
    <property type="protein sequence ID" value="KAJ9686467.1"/>
    <property type="molecule type" value="Genomic_DNA"/>
</dbReference>
<sequence>MDDLFLGTSGGLTKLDLEELGLAGGHHNEPKKGKVVAKSLGVVREVVIGAFRSKEDEAAKNAAPSVPLVANSSQFKGDTLEIDINTSSKESGLLLEKDSFRLEIALPSET</sequence>